<comment type="caution">
    <text evidence="3">The sequence shown here is derived from an EMBL/GenBank/DDBJ whole genome shotgun (WGS) entry which is preliminary data.</text>
</comment>
<proteinExistence type="inferred from homology"/>
<dbReference type="GO" id="GO:0016491">
    <property type="term" value="F:oxidoreductase activity"/>
    <property type="evidence" value="ECO:0007669"/>
    <property type="project" value="UniProtKB-KW"/>
</dbReference>
<accession>A0A2T6KMV1</accession>
<reference evidence="3 4" key="1">
    <citation type="submission" date="2018-04" db="EMBL/GenBank/DDBJ databases">
        <title>Genomic Encyclopedia of Archaeal and Bacterial Type Strains, Phase II (KMG-II): from individual species to whole genera.</title>
        <authorList>
            <person name="Goeker M."/>
        </authorList>
    </citation>
    <scope>NUCLEOTIDE SEQUENCE [LARGE SCALE GENOMIC DNA]</scope>
    <source>
        <strain evidence="3 4">DSM 29955</strain>
    </source>
</reference>
<dbReference type="SUPFAM" id="SSF51735">
    <property type="entry name" value="NAD(P)-binding Rossmann-fold domains"/>
    <property type="match status" value="1"/>
</dbReference>
<dbReference type="Pfam" id="PF13561">
    <property type="entry name" value="adh_short_C2"/>
    <property type="match status" value="1"/>
</dbReference>
<dbReference type="Proteomes" id="UP000244523">
    <property type="component" value="Unassembled WGS sequence"/>
</dbReference>
<keyword evidence="2" id="KW-0560">Oxidoreductase</keyword>
<dbReference type="EMBL" id="QBUD01000002">
    <property type="protein sequence ID" value="PUB17549.1"/>
    <property type="molecule type" value="Genomic_DNA"/>
</dbReference>
<gene>
    <name evidence="3" type="ORF">C8N45_102561</name>
</gene>
<dbReference type="PANTHER" id="PTHR43639">
    <property type="entry name" value="OXIDOREDUCTASE, SHORT-CHAIN DEHYDROGENASE/REDUCTASE FAMILY (AFU_ORTHOLOGUE AFUA_5G02870)"/>
    <property type="match status" value="1"/>
</dbReference>
<evidence type="ECO:0000256" key="1">
    <source>
        <dbReference type="ARBA" id="ARBA00006484"/>
    </source>
</evidence>
<evidence type="ECO:0000256" key="2">
    <source>
        <dbReference type="ARBA" id="ARBA00023002"/>
    </source>
</evidence>
<dbReference type="NCBIfam" id="NF006597">
    <property type="entry name" value="PRK09134.1"/>
    <property type="match status" value="1"/>
</dbReference>
<dbReference type="PRINTS" id="PR00081">
    <property type="entry name" value="GDHRDH"/>
</dbReference>
<protein>
    <submittedName>
        <fullName evidence="3">NAD(P)-dependent dehydrogenase (Short-subunit alcohol dehydrogenase family)</fullName>
    </submittedName>
</protein>
<organism evidence="3 4">
    <name type="scientific">Yoonia sediminilitoris</name>
    <dbReference type="NCBI Taxonomy" id="1286148"/>
    <lineage>
        <taxon>Bacteria</taxon>
        <taxon>Pseudomonadati</taxon>
        <taxon>Pseudomonadota</taxon>
        <taxon>Alphaproteobacteria</taxon>
        <taxon>Rhodobacterales</taxon>
        <taxon>Paracoccaceae</taxon>
        <taxon>Yoonia</taxon>
    </lineage>
</organism>
<dbReference type="InterPro" id="IPR002347">
    <property type="entry name" value="SDR_fam"/>
</dbReference>
<dbReference type="AlphaFoldDB" id="A0A2T6KMV1"/>
<keyword evidence="4" id="KW-1185">Reference proteome</keyword>
<dbReference type="InterPro" id="IPR020904">
    <property type="entry name" value="Sc_DH/Rdtase_CS"/>
</dbReference>
<comment type="similarity">
    <text evidence="1">Belongs to the short-chain dehydrogenases/reductases (SDR) family.</text>
</comment>
<dbReference type="PANTHER" id="PTHR43639:SF1">
    <property type="entry name" value="SHORT-CHAIN DEHYDROGENASE_REDUCTASE FAMILY PROTEIN"/>
    <property type="match status" value="1"/>
</dbReference>
<dbReference type="InterPro" id="IPR036291">
    <property type="entry name" value="NAD(P)-bd_dom_sf"/>
</dbReference>
<evidence type="ECO:0000313" key="3">
    <source>
        <dbReference type="EMBL" id="PUB17549.1"/>
    </source>
</evidence>
<dbReference type="Gene3D" id="3.40.50.720">
    <property type="entry name" value="NAD(P)-binding Rossmann-like Domain"/>
    <property type="match status" value="1"/>
</dbReference>
<sequence>MQQIPHRQRPLRVRKAPKVKALVTGAGARLGQAMALYLGVRGYDVAVHFAGSKAGADETVARLQAMGRQATALQADLLNEEATEGLVTRAVDALGGPLTCLINNASIFEHDNITTGTRESWDRHIESNLRAPFVLTQRFAAQAPDPMIGDFGEPVAQALVINMLDQRVHKLTPEFMSYTIAKMGLWAMTRTTAQALAPKIRVNGIGPGPTLQGHEQSDVQFAKQRAATILKRGANPADITAALGYFLDAPAVTGQMLAIDGGQHLAWETPDVVGVE</sequence>
<name>A0A2T6KMV1_9RHOB</name>
<evidence type="ECO:0000313" key="4">
    <source>
        <dbReference type="Proteomes" id="UP000244523"/>
    </source>
</evidence>
<dbReference type="PROSITE" id="PS00061">
    <property type="entry name" value="ADH_SHORT"/>
    <property type="match status" value="1"/>
</dbReference>